<dbReference type="RefSeq" id="XP_024346302.1">
    <property type="nucleotide sequence ID" value="XM_024499292.1"/>
</dbReference>
<evidence type="ECO:0000313" key="1">
    <source>
        <dbReference type="EMBL" id="EUB55106.1"/>
    </source>
</evidence>
<accession>W6U3G7</accession>
<protein>
    <submittedName>
        <fullName evidence="1">Uncharacterized protein</fullName>
    </submittedName>
</protein>
<organism evidence="1 2">
    <name type="scientific">Echinococcus granulosus</name>
    <name type="common">Hydatid tapeworm</name>
    <dbReference type="NCBI Taxonomy" id="6210"/>
    <lineage>
        <taxon>Eukaryota</taxon>
        <taxon>Metazoa</taxon>
        <taxon>Spiralia</taxon>
        <taxon>Lophotrochozoa</taxon>
        <taxon>Platyhelminthes</taxon>
        <taxon>Cestoda</taxon>
        <taxon>Eucestoda</taxon>
        <taxon>Cyclophyllidea</taxon>
        <taxon>Taeniidae</taxon>
        <taxon>Echinococcus</taxon>
        <taxon>Echinococcus granulosus group</taxon>
    </lineage>
</organism>
<dbReference type="CTD" id="36345758"/>
<proteinExistence type="predicted"/>
<keyword evidence="2" id="KW-1185">Reference proteome</keyword>
<dbReference type="Proteomes" id="UP000019149">
    <property type="component" value="Unassembled WGS sequence"/>
</dbReference>
<name>W6U3G7_ECHGR</name>
<dbReference type="AlphaFoldDB" id="W6U3G7"/>
<dbReference type="GeneID" id="36345758"/>
<dbReference type="EMBL" id="APAU02000185">
    <property type="protein sequence ID" value="EUB55106.1"/>
    <property type="molecule type" value="Genomic_DNA"/>
</dbReference>
<evidence type="ECO:0000313" key="2">
    <source>
        <dbReference type="Proteomes" id="UP000019149"/>
    </source>
</evidence>
<dbReference type="KEGG" id="egl:EGR_10043"/>
<reference evidence="1 2" key="1">
    <citation type="journal article" date="2013" name="Nat. Genet.">
        <title>The genome of the hydatid tapeworm Echinococcus granulosus.</title>
        <authorList>
            <person name="Zheng H."/>
            <person name="Zhang W."/>
            <person name="Zhang L."/>
            <person name="Zhang Z."/>
            <person name="Li J."/>
            <person name="Lu G."/>
            <person name="Zhu Y."/>
            <person name="Wang Y."/>
            <person name="Huang Y."/>
            <person name="Liu J."/>
            <person name="Kang H."/>
            <person name="Chen J."/>
            <person name="Wang L."/>
            <person name="Chen A."/>
            <person name="Yu S."/>
            <person name="Gao Z."/>
            <person name="Jin L."/>
            <person name="Gu W."/>
            <person name="Wang Z."/>
            <person name="Zhao L."/>
            <person name="Shi B."/>
            <person name="Wen H."/>
            <person name="Lin R."/>
            <person name="Jones M.K."/>
            <person name="Brejova B."/>
            <person name="Vinar T."/>
            <person name="Zhao G."/>
            <person name="McManus D.P."/>
            <person name="Chen Z."/>
            <person name="Zhou Y."/>
            <person name="Wang S."/>
        </authorList>
    </citation>
    <scope>NUCLEOTIDE SEQUENCE [LARGE SCALE GENOMIC DNA]</scope>
</reference>
<gene>
    <name evidence="1" type="ORF">EGR_10043</name>
</gene>
<comment type="caution">
    <text evidence="1">The sequence shown here is derived from an EMBL/GenBank/DDBJ whole genome shotgun (WGS) entry which is preliminary data.</text>
</comment>
<sequence>MDPCTSYDVHVEAFRGAVSILSYVGTIETPPTVFHSAEDTSVAIHSVPTNINNATSDSG</sequence>